<keyword evidence="15 32" id="KW-0053">Apoptosis</keyword>
<evidence type="ECO:0000256" key="5">
    <source>
        <dbReference type="ARBA" id="ARBA00004578"/>
    </source>
</evidence>
<evidence type="ECO:0000256" key="16">
    <source>
        <dbReference type="ARBA" id="ARBA00022729"/>
    </source>
</evidence>
<evidence type="ECO:0000256" key="27">
    <source>
        <dbReference type="ARBA" id="ARBA00023157"/>
    </source>
</evidence>
<dbReference type="GO" id="GO:0005198">
    <property type="term" value="F:structural molecule activity"/>
    <property type="evidence" value="ECO:0007669"/>
    <property type="project" value="UniProtKB-UniRule"/>
</dbReference>
<evidence type="ECO:0000256" key="15">
    <source>
        <dbReference type="ARBA" id="ARBA00022703"/>
    </source>
</evidence>
<comment type="function">
    <text evidence="32">Surface protein gp120: Attaches the virus to the host lymphoid cell by binding to the primary receptor CD4. This interaction induces a structural rearrangement creating a high affinity binding site for a chemokine coreceptor like CXCR4 and/or CCR5. Acts as a ligand for CD209/DC-SIGN and CLEC4M/DC-SIGNR, which are respectively found on dendritic cells (DCs), and on endothelial cells of liver sinusoids and lymph node sinuses. These interactions allow capture of viral particles at mucosal surfaces by these cells and subsequent transmission to permissive cells. HIV subverts the migration properties of dendritic cells to gain access to CD4+ T-cells in lymph nodes. Virus transmission to permissive T-cells occurs either in trans (without DCs infection, through viral capture and transmission), or in cis (following DCs productive infection, through the usual CD4-gp120 interaction), thereby inducing a robust infection. In trans infection, bound virions remain infectious over days and it is proposed that they are not degraded, but protected in non-lysosomal acidic organelles within the DCs close to the cell membrane thus contributing to the viral infectious potential during DCs' migration from the periphery to the lymphoid tissues. On arrival at lymphoid tissues, intact virions recycle back to DCs' cell surface allowing virus transmission to CD4+ T-cells.</text>
</comment>
<evidence type="ECO:0000256" key="20">
    <source>
        <dbReference type="ARBA" id="ARBA00022879"/>
    </source>
</evidence>
<dbReference type="GO" id="GO:0055036">
    <property type="term" value="C:virion membrane"/>
    <property type="evidence" value="ECO:0007669"/>
    <property type="project" value="UniProtKB-SubCell"/>
</dbReference>
<comment type="domain">
    <text evidence="32 33">The 17 amino acids long immunosuppressive region is present in many retroviral envelope proteins. Synthetic peptides derived from this relatively conserved sequence inhibit immune function in vitro and in vivo.</text>
</comment>
<evidence type="ECO:0000256" key="1">
    <source>
        <dbReference type="ARBA" id="ARBA00004402"/>
    </source>
</evidence>
<feature type="domain" description="Retroviral envelope protein GP41-like" evidence="36">
    <location>
        <begin position="532"/>
        <end position="721"/>
    </location>
</feature>
<evidence type="ECO:0000256" key="31">
    <source>
        <dbReference type="ARBA" id="ARBA00023296"/>
    </source>
</evidence>
<dbReference type="Gene3D" id="1.10.287.210">
    <property type="match status" value="1"/>
</dbReference>
<dbReference type="GO" id="GO:0075512">
    <property type="term" value="P:clathrin-dependent endocytosis of virus by host cell"/>
    <property type="evidence" value="ECO:0007669"/>
    <property type="project" value="UniProtKB-UniRule"/>
</dbReference>
<dbReference type="Pfam" id="PF00517">
    <property type="entry name" value="GP41"/>
    <property type="match status" value="1"/>
</dbReference>
<comment type="PTM">
    <text evidence="32">Specific enzymatic cleavages in vivo yield mature proteins. Envelope glycoproteins are synthesized as a inactive precursor that is heavily N-glycosylated and processed likely by host cell furin in the Golgi to yield the mature SU and TM proteins. The cleavage site between SU and TM requires the minimal sequence [KR]-X-[KR]-R. About 2 of the 9 disulfide bonds of gp41 are reduced by P4HB/PDI, following binding to CD4 receptor.</text>
</comment>
<comment type="miscellaneous">
    <text evidence="32">HIV-1 lineages are divided in three main groups, M (for Major), O (for Outlier), and N (for New, or Non-M, Non-O). The vast majority of strains found worldwide belong to the group M. Group O seems to be endemic to and largely confined to Cameroon and neighboring countries in West Central Africa, where these viruses represent a small minority of HIV-1 strains. The group N is represented by a limited number of isolates from Cameroonian persons. The group M is further subdivided in 9 clades or subtypes (A to D, F to H, J and K).</text>
</comment>
<evidence type="ECO:0000256" key="21">
    <source>
        <dbReference type="ARBA" id="ARBA00022890"/>
    </source>
</evidence>
<organism evidence="37">
    <name type="scientific">Human immunodeficiency virus type 1</name>
    <name type="common">HIV-1</name>
    <dbReference type="NCBI Taxonomy" id="11676"/>
    <lineage>
        <taxon>Viruses</taxon>
        <taxon>Riboviria</taxon>
        <taxon>Pararnavirae</taxon>
        <taxon>Artverviricota</taxon>
        <taxon>Revtraviricetes</taxon>
        <taxon>Ortervirales</taxon>
        <taxon>Retroviridae</taxon>
        <taxon>Orthoretrovirinae</taxon>
        <taxon>Lentivirus</taxon>
        <taxon>Lentivirus humimdef1</taxon>
    </lineage>
</organism>
<comment type="caution">
    <text evidence="32 33">Lacks conserved residue(s) required for the propagation of feature annotation.</text>
</comment>
<keyword evidence="22 32" id="KW-1133">Transmembrane helix</keyword>
<evidence type="ECO:0000256" key="28">
    <source>
        <dbReference type="ARBA" id="ARBA00023180"/>
    </source>
</evidence>
<evidence type="ECO:0000256" key="18">
    <source>
        <dbReference type="ARBA" id="ARBA00022844"/>
    </source>
</evidence>
<evidence type="ECO:0000256" key="2">
    <source>
        <dbReference type="ARBA" id="ARBA00004433"/>
    </source>
</evidence>
<gene>
    <name evidence="32 37" type="primary">env</name>
</gene>
<dbReference type="GO" id="GO:0039654">
    <property type="term" value="P:fusion of virus membrane with host endosome membrane"/>
    <property type="evidence" value="ECO:0007669"/>
    <property type="project" value="UniProtKB-UniRule"/>
</dbReference>
<evidence type="ECO:0000256" key="32">
    <source>
        <dbReference type="HAMAP-Rule" id="MF_04083"/>
    </source>
</evidence>
<dbReference type="GO" id="GO:0016020">
    <property type="term" value="C:membrane"/>
    <property type="evidence" value="ECO:0007669"/>
    <property type="project" value="UniProtKB-UniRule"/>
</dbReference>
<evidence type="ECO:0000256" key="30">
    <source>
        <dbReference type="ARBA" id="ARBA00023288"/>
    </source>
</evidence>
<keyword evidence="30 32" id="KW-0449">Lipoprotein</keyword>
<evidence type="ECO:0000256" key="7">
    <source>
        <dbReference type="ARBA" id="ARBA00022506"/>
    </source>
</evidence>
<comment type="miscellaneous">
    <text evidence="32">Inhibitors targeting HIV-1 viral envelope proteins are used as antiretroviral drugs. Attachment of virions to the cell surface via non-specific interactions and CD4 binding can be blocked by inhibitors that include cyanovirin-N, cyclotriazadisulfonamide analogs, PRO 2000, TNX 355 and PRO 542. In addition, BMS 806 can block CD4-induced conformational changes. Env interactions with the coreceptor molecules can be targeted by CCR5 antagonists including SCH-D, maraviroc (UK 427857) and aplaviroc (GW 873140), and the CXCR4 antagonist AMD 070. Fusion of viral and cellular membranes can be inhibited by peptides such as enfuvirtide and tifuvirtide (T 1249). Resistance to inhibitors associated with mutations in Env are observed. Most of the time, single mutations confer only a modest reduction in drug susceptibility. Combination of several mutations is usually required to develop a high-level drug resistance.</text>
</comment>
<comment type="domain">
    <text evidence="32">The CD4-binding region is targeted by the antibody b12.</text>
</comment>
<dbReference type="InterPro" id="IPR000777">
    <property type="entry name" value="HIV1_Gp120"/>
</dbReference>
<comment type="function">
    <text evidence="32">Transmembrane protein gp41: Acts as a class I viral fusion protein. Under the current model, the protein has at least 3 conformational states: pre-fusion native state, pre-hairpin intermediate state, and post-fusion hairpin state. During fusion of viral and target intracellular membranes, the coiled coil regions (heptad repeats) assume a trimer-of-hairpins structure, positioning the fusion peptide in close proximity to the C-terminal region of the ectodomain. The formation of this structure appears to drive apposition and subsequent fusion of viral and target cell membranes. Complete fusion occurs in host cell endosomes and is dynamin-dependent, however some lipid transfer might occur at the plasma membrane. The virus undergoes clathrin-dependent internalization long before endosomal fusion, thus minimizing the surface exposure of conserved viral epitopes during fusion and reducing the efficacy of inhibitors targeting these epitopes. Membranes fusion leads to delivery of the nucleocapsid into the cytoplasm.</text>
</comment>
<reference evidence="37" key="1">
    <citation type="journal article" date="2019" name="Nat. Commun.">
        <title>Longitudinal HIV sequencing reveals reservoir expression leading to decay which is obscured by clonal expansion.</title>
        <authorList>
            <person name="Pinzone M.R."/>
            <person name="VanBelzen D.J."/>
            <person name="Weissman S."/>
            <person name="Bertuccio M.P."/>
            <person name="Cannon L."/>
            <person name="Venanzi-Rullo E."/>
            <person name="Migueles S."/>
            <person name="Jones R.B."/>
            <person name="Mota T."/>
            <person name="Joseph S.B."/>
            <person name="Groen K."/>
            <person name="Pasternak A.O."/>
            <person name="Hwang W.T."/>
            <person name="Sherman B."/>
            <person name="Vourekas A."/>
            <person name="Nunnari G."/>
            <person name="O'Doherty U."/>
        </authorList>
    </citation>
    <scope>NUCLEOTIDE SEQUENCE</scope>
    <source>
        <strain evidence="37">22Pt1-2012-P2D12</strain>
    </source>
</reference>
<keyword evidence="16 32" id="KW-0732">Signal</keyword>
<dbReference type="InterPro" id="IPR037527">
    <property type="entry name" value="Gp160"/>
</dbReference>
<dbReference type="FunFam" id="2.170.40.20:FF:000003">
    <property type="entry name" value="Envelope glycoprotein gp160"/>
    <property type="match status" value="1"/>
</dbReference>
<keyword evidence="21 32" id="KW-1164">Virus endocytosis by host</keyword>
<dbReference type="SUPFAM" id="SSF58069">
    <property type="entry name" value="Virus ectodomain"/>
    <property type="match status" value="1"/>
</dbReference>
<evidence type="ECO:0000256" key="24">
    <source>
        <dbReference type="ARBA" id="ARBA00023054"/>
    </source>
</evidence>
<keyword evidence="26 32" id="KW-0564">Palmitate</keyword>
<keyword evidence="23 32" id="KW-1039">Host endosome</keyword>
<comment type="similarity">
    <text evidence="32">Belongs to the HIV-1 env protein family.</text>
</comment>
<feature type="transmembrane region" description="Helical" evidence="33">
    <location>
        <begin position="514"/>
        <end position="537"/>
    </location>
</feature>
<evidence type="ECO:0000256" key="23">
    <source>
        <dbReference type="ARBA" id="ARBA00023046"/>
    </source>
</evidence>
<keyword evidence="11 32" id="KW-0945">Host-virus interaction</keyword>
<feature type="transmembrane region" description="Helical" evidence="33">
    <location>
        <begin position="680"/>
        <end position="707"/>
    </location>
</feature>
<comment type="PTM">
    <text evidence="32">Palmitoylation of the transmembrane protein and of Env polyprotein (prior to its proteolytic cleavage) is essential for their association with host cell membrane lipid rafts. Palmitoylation is therefore required for envelope trafficking to classical lipid rafts, but not for viral replication.</text>
</comment>
<dbReference type="GO" id="GO:1903908">
    <property type="term" value="P:positive regulation of plasma membrane raft polarization"/>
    <property type="evidence" value="ECO:0007669"/>
    <property type="project" value="UniProtKB-UniRule"/>
</dbReference>
<keyword evidence="12 32" id="KW-1162">Viral penetration into host cytoplasm</keyword>
<evidence type="ECO:0000256" key="26">
    <source>
        <dbReference type="ARBA" id="ARBA00023139"/>
    </source>
</evidence>
<keyword evidence="27 32" id="KW-1015">Disulfide bond</keyword>
<sequence length="858" mass="97302">MRVKGIRKNYQHLWKWGIMLLGILMICSAAENLWVTVYYGVPVWKDANTTLFCASDAKAYAKEAHNVWATHACVPTDPNPQEVELKNVTENFNMWKNNMVEQMHEDIISLWDQSLKPCVKLTPLCVTLNCTNYNITNTNGTNVTITNSSLKMKEGEIKNCSFNITSNMRDKVQKEYALFYDLDVVPIDKTSYRLTSCNTSRLTQACPKISFEPIPIHYCAPAGFAILKCNDEEFNGTGPCKNVSTVQCTHGIRPVVSTQLLLNGSLAEGEVVIRSQNFSDNAKTIIVQLNKTVQINCTRPGNNTRKSISLGPGSAIYATGQIIGDIRQAHCNISREVWNDTLGQIVEKLRGQYGKNKTIIFSNSSGGDPEIVMHSFTCGGEFFYCNSTPLFNSTWNGTDGSNHNGENSTLITLQCRIKQIINMWQEVGRAMYAPPIRGNISCSSNITGLLLTRDGGNQTNNNQTNNIEIFRPEGGNMKDNWRSELYKYKVVRIEPLGVAPTKAKRRAVQRERRAVGIGALFLGFLGAAGSTMGAASVTLTVQARLLLSGIVQQQNNLLRAIEAQQRLLQLTVWGIKQLQARILAVERYLRDQQLLGIWGCSGKLICTTAVPWNASWSNRSHEDIWHNMTWMQWEREIDNYTGLIYDLLEKSQNQQEKNEQELLELDKWASLWNWFDITHWLWYIKIFIMIVGGLVGLRIVFLILSVVNRVRQGYSPLSFQTHLPAPRGPDRPEGIEEEGGERDRDRSGPLVDGLLALIWVDLRSLCLFCYHRLRDLLLIAARIVELLGRRGREILKYWWNLLQYWSQELKNSAVNLLNTTAIIVAEGTDRVIEVVLRIYRAILHIPRRIRQGFERILL</sequence>
<dbReference type="GO" id="GO:1903911">
    <property type="term" value="P:positive regulation of receptor clustering"/>
    <property type="evidence" value="ECO:0007669"/>
    <property type="project" value="UniProtKB-UniRule"/>
</dbReference>
<feature type="site" description="Cleavage; by host furin" evidence="32">
    <location>
        <begin position="513"/>
        <end position="514"/>
    </location>
</feature>
<feature type="region of interest" description="Immunosuppression" evidence="32">
    <location>
        <begin position="576"/>
        <end position="594"/>
    </location>
</feature>
<keyword evidence="14 32" id="KW-0812">Transmembrane</keyword>
<dbReference type="Pfam" id="PF00516">
    <property type="entry name" value="GP120"/>
    <property type="match status" value="1"/>
</dbReference>
<feature type="domain" description="Human immunodeficiency virus 1 envelope glycoprotein Gp120" evidence="35">
    <location>
        <begin position="33"/>
        <end position="513"/>
    </location>
</feature>
<keyword evidence="17 32" id="KW-1161">Viral attachment to host cell</keyword>
<evidence type="ECO:0000256" key="25">
    <source>
        <dbReference type="ARBA" id="ARBA00023136"/>
    </source>
</evidence>
<dbReference type="HAMAP" id="MF_04083">
    <property type="entry name" value="HIV_ENV"/>
    <property type="match status" value="1"/>
</dbReference>
<feature type="disulfide bond" evidence="32">
    <location>
        <begin position="229"/>
        <end position="240"/>
    </location>
</feature>
<evidence type="ECO:0000259" key="36">
    <source>
        <dbReference type="Pfam" id="PF00517"/>
    </source>
</evidence>
<feature type="disulfide bond" evidence="32">
    <location>
        <begin position="600"/>
        <end position="606"/>
    </location>
</feature>
<evidence type="ECO:0000256" key="9">
    <source>
        <dbReference type="ARBA" id="ARBA00022511"/>
    </source>
</evidence>
<feature type="chain" id="PRO_5023514437" description="Transmembrane protein gp41" evidence="32">
    <location>
        <begin position="514"/>
        <end position="858"/>
    </location>
</feature>
<evidence type="ECO:0000256" key="10">
    <source>
        <dbReference type="ARBA" id="ARBA00022570"/>
    </source>
</evidence>
<comment type="domain">
    <text evidence="32">The membrane proximal external region (MPER) present in gp41 is a tryptophan-rich region recognized by the antibodies 2F5, Z13, and 4E10. MPER seems to play a role in fusion.</text>
</comment>
<evidence type="ECO:0000256" key="33">
    <source>
        <dbReference type="RuleBase" id="RU363095"/>
    </source>
</evidence>
<keyword evidence="25 32" id="KW-0472">Membrane</keyword>
<keyword evidence="29 32" id="KW-0899">Viral immunoevasion</keyword>
<keyword evidence="28 32" id="KW-0325">Glycoprotein</keyword>
<feature type="disulfide bond" evidence="32">
    <location>
        <begin position="53"/>
        <end position="73"/>
    </location>
</feature>
<evidence type="ECO:0000256" key="4">
    <source>
        <dbReference type="ARBA" id="ARBA00004563"/>
    </source>
</evidence>
<dbReference type="GO" id="GO:0052031">
    <property type="term" value="P:symbiont-mediated perturbation of host defense response"/>
    <property type="evidence" value="ECO:0007669"/>
    <property type="project" value="UniProtKB-UniRule"/>
</dbReference>
<dbReference type="FunFam" id="2.170.40.20:FF:000002">
    <property type="entry name" value="Envelope glycoprotein gp160"/>
    <property type="match status" value="1"/>
</dbReference>
<comment type="domain">
    <text evidence="32">The YXXL motif is involved in determining the exact site of viral release at the surface of infected mononuclear cells and promotes endocytosis. YXXL and di-leucine endocytosis motifs interact directly or indirectly with the clathrin adapter complexes, opperate independently, and their activities are not additive.</text>
</comment>
<proteinExistence type="inferred from homology"/>
<evidence type="ECO:0000256" key="12">
    <source>
        <dbReference type="ARBA" id="ARBA00022595"/>
    </source>
</evidence>
<dbReference type="GO" id="GO:0044175">
    <property type="term" value="C:host cell endosome membrane"/>
    <property type="evidence" value="ECO:0007669"/>
    <property type="project" value="UniProtKB-SubCell"/>
</dbReference>
<dbReference type="GO" id="GO:0019064">
    <property type="term" value="P:fusion of virus membrane with host plasma membrane"/>
    <property type="evidence" value="ECO:0007669"/>
    <property type="project" value="UniProtKB-UniRule"/>
</dbReference>
<comment type="subunit">
    <text evidence="32">The mature envelope protein (Env) consists of a homotrimer of non-covalently associated gp120-gp41 heterodimers. The resulting complex protrudes from the virus surface as a spike. There seems to be as few as 10 spikes on the average virion. Surface protein gp120 interacts with host CD4, CCR5 and CXCR4. Gp120 also interacts with the C-type lectins CD209/DC-SIGN and CLEC4M/DC-SIGNR (collectively referred to as DC-SIGN(R)). Gp120 and gp41 interact with GalCer. Gp120 interacts with host ITGA4/ITGB7 complex; on CD4+ T-cells, this interaction results in rapid activation of integrin ITGAL/LFA-1, which facilitates efficient cell-to-cell spreading of HIV-1. Gp120 interacts with cell-associated heparan sulfate; this interaction increases virus infectivity on permissive cells and may be involved in infection of CD4- cells.</text>
</comment>
<evidence type="ECO:0000256" key="8">
    <source>
        <dbReference type="ARBA" id="ARBA00022510"/>
    </source>
</evidence>
<comment type="domain">
    <text evidence="32">Some of the most genetically diverse regions of the viral genome are present in Env. They are called variable regions 1 through 5 (V1 through V5). Coreceptor usage of gp120 is determined mainly by the primary structure of the third variable region (V3) in the outer domain of gp120. The sequence of V3 determines which coreceptor, CCR5 and/or CXCR4 (corresponding to R5/macrophage, X4/T cell and R5X4/T cell and macrophage tropism), is used to trigger the fusion potential of the Env complex, and hence which cells the virus can infect. Binding to CCR5 involves a region adjacent in addition to V3.</text>
</comment>
<feature type="region of interest" description="CD4-binding loop" evidence="32">
    <location>
        <begin position="364"/>
        <end position="374"/>
    </location>
</feature>
<dbReference type="GO" id="GO:0019031">
    <property type="term" value="C:viral envelope"/>
    <property type="evidence" value="ECO:0007669"/>
    <property type="project" value="UniProtKB-KW"/>
</dbReference>
<keyword evidence="24 32" id="KW-0175">Coiled coil</keyword>
<keyword evidence="10 32" id="KW-1165">Clathrin-mediated endocytosis of virus by host</keyword>
<dbReference type="Gene3D" id="1.20.5.490">
    <property type="entry name" value="Single helix bin"/>
    <property type="match status" value="1"/>
</dbReference>
<comment type="PTM">
    <text evidence="32">Highly glycosylated by host. The high number of glycan on the protein is reffered to as 'glycan shield' because it contributes to hide protein sequence from adaptive immune system.</text>
</comment>
<evidence type="ECO:0000256" key="13">
    <source>
        <dbReference type="ARBA" id="ARBA00022685"/>
    </source>
</evidence>
<feature type="region of interest" description="Disordered" evidence="34">
    <location>
        <begin position="721"/>
        <end position="746"/>
    </location>
</feature>
<dbReference type="EMBL" id="MK383487">
    <property type="protein sequence ID" value="QCG79272.1"/>
    <property type="molecule type" value="Genomic_DNA"/>
</dbReference>
<evidence type="ECO:0000256" key="17">
    <source>
        <dbReference type="ARBA" id="ARBA00022804"/>
    </source>
</evidence>
<feature type="topological domain" description="Cytoplasmic" evidence="32">
    <location>
        <begin position="708"/>
        <end position="858"/>
    </location>
</feature>
<evidence type="ECO:0000256" key="6">
    <source>
        <dbReference type="ARBA" id="ARBA00004650"/>
    </source>
</evidence>
<keyword evidence="8 32" id="KW-1170">Fusion of virus membrane with host endosomal membrane</keyword>
<keyword evidence="7 32" id="KW-1168">Fusion of virus membrane with host membrane</keyword>
<keyword evidence="19 32" id="KW-1043">Host membrane</keyword>
<comment type="subcellular location">
    <molecule>Transmembrane protein gp41</molecule>
    <subcellularLocation>
        <location evidence="32">Virion membrane</location>
        <topology evidence="32">Single-pass type I membrane protein</topology>
    </subcellularLocation>
    <subcellularLocation>
        <location evidence="32">Host cell membrane</location>
        <topology evidence="32">Single-pass type I membrane protein</topology>
    </subcellularLocation>
    <subcellularLocation>
        <location evidence="32">Host endosome membrane</location>
        <topology evidence="32">Single-pass type I membrane protein</topology>
    </subcellularLocation>
    <text evidence="32">It is probably concentrated at the site of budding and incorporated into the virions possibly by contacts between the cytoplasmic tail of Env and the N-terminus of Gag.</text>
</comment>
<name>A0A4D6THU0_HV1</name>
<evidence type="ECO:0000256" key="3">
    <source>
        <dbReference type="ARBA" id="ARBA00004505"/>
    </source>
</evidence>
<dbReference type="GO" id="GO:0020002">
    <property type="term" value="C:host cell plasma membrane"/>
    <property type="evidence" value="ECO:0007669"/>
    <property type="project" value="UniProtKB-SubCell"/>
</dbReference>
<evidence type="ECO:0000256" key="14">
    <source>
        <dbReference type="ARBA" id="ARBA00022692"/>
    </source>
</evidence>
<keyword evidence="31 32" id="KW-1160">Virus entry into host cell</keyword>
<dbReference type="InterPro" id="IPR036377">
    <property type="entry name" value="Gp120_core_sf"/>
</dbReference>
<feature type="region of interest" description="Fusion peptide" evidence="32">
    <location>
        <begin position="514"/>
        <end position="534"/>
    </location>
</feature>
<evidence type="ECO:0000259" key="35">
    <source>
        <dbReference type="Pfam" id="PF00516"/>
    </source>
</evidence>
<feature type="disulfide bond" evidence="32">
    <location>
        <begin position="219"/>
        <end position="248"/>
    </location>
</feature>
<comment type="function">
    <text evidence="32">Envelope glycoprotein gp160: Oligomerizes in the host endoplasmic reticulum into predominantly trimers. In a second time, gp160 transits in the host Golgi, where glycosylation is completed. The precursor is then proteolytically cleaved in the trans-Golgi and thereby activated by cellular furin or furin-like proteases to produce gp120 and gp41.</text>
</comment>
<keyword evidence="20 32" id="KW-0261">Viral envelope protein</keyword>
<organismHost>
    <name type="scientific">Homo sapiens</name>
    <name type="common">Human</name>
    <dbReference type="NCBI Taxonomy" id="9606"/>
</organismHost>
<comment type="subcellular location">
    <subcellularLocation>
        <location evidence="3">Host cell membrane</location>
        <topology evidence="3">Peripheral membrane protein</topology>
    </subcellularLocation>
    <subcellularLocation>
        <location evidence="1">Host cell membrane</location>
        <topology evidence="1">Single-pass type I membrane protein</topology>
    </subcellularLocation>
    <subcellularLocation>
        <location evidence="2">Host endosome membrane</location>
        <topology evidence="2">Peripheral membrane protein</topology>
    </subcellularLocation>
    <subcellularLocation>
        <location evidence="5">Host endosome membrane</location>
        <topology evidence="5">Single-pass type I membrane protein</topology>
    </subcellularLocation>
    <subcellularLocation>
        <location evidence="6">Virion membrane</location>
        <topology evidence="6">Peripheral membrane protein</topology>
    </subcellularLocation>
    <subcellularLocation>
        <location evidence="4">Virion membrane</location>
        <topology evidence="4">Single-pass type I membrane protein</topology>
    </subcellularLocation>
</comment>
<keyword evidence="9 32" id="KW-1032">Host cell membrane</keyword>
<evidence type="ECO:0000256" key="11">
    <source>
        <dbReference type="ARBA" id="ARBA00022581"/>
    </source>
</evidence>
<comment type="subcellular location">
    <molecule>Surface protein gp120</molecule>
    <subcellularLocation>
        <location evidence="32">Virion membrane</location>
        <topology evidence="32">Peripheral membrane protein</topology>
    </subcellularLocation>
    <subcellularLocation>
        <location evidence="32">Host cell membrane</location>
        <topology evidence="32">Peripheral membrane protein</topology>
    </subcellularLocation>
    <subcellularLocation>
        <location evidence="32">Host endosome membrane</location>
        <topology evidence="32">Single-pass type I membrane protein</topology>
    </subcellularLocation>
    <text evidence="32">The surface protein is not anchored to the viral envelope, but associates with the extravirion surface through its binding to TM. It is probably concentrated at the site of budding and incorporated into the virions possibly by contacts between the cytoplasmic tail of Env and the N-terminus of Gag.</text>
</comment>
<feature type="region of interest" description="MPER; binding to GalCer" evidence="32">
    <location>
        <begin position="664"/>
        <end position="685"/>
    </location>
</feature>
<dbReference type="GO" id="GO:0019062">
    <property type="term" value="P:virion attachment to host cell"/>
    <property type="evidence" value="ECO:0007669"/>
    <property type="project" value="UniProtKB-UniRule"/>
</dbReference>
<evidence type="ECO:0000256" key="29">
    <source>
        <dbReference type="ARBA" id="ARBA00023280"/>
    </source>
</evidence>
<evidence type="ECO:0000256" key="34">
    <source>
        <dbReference type="SAM" id="MobiDB-lite"/>
    </source>
</evidence>
<dbReference type="CDD" id="cd09909">
    <property type="entry name" value="HIV-1-like_HR1-HR2"/>
    <property type="match status" value="1"/>
</dbReference>
<evidence type="ECO:0000256" key="22">
    <source>
        <dbReference type="ARBA" id="ARBA00022989"/>
    </source>
</evidence>
<evidence type="ECO:0000256" key="19">
    <source>
        <dbReference type="ARBA" id="ARBA00022870"/>
    </source>
</evidence>
<keyword evidence="18 32" id="KW-0946">Virion</keyword>
<dbReference type="GO" id="GO:0019082">
    <property type="term" value="P:viral protein processing"/>
    <property type="evidence" value="ECO:0007669"/>
    <property type="project" value="UniProtKB-UniRule"/>
</dbReference>
<dbReference type="FunFam" id="1.20.5.490:FF:000001">
    <property type="entry name" value="Envelope glycoprotein gp160"/>
    <property type="match status" value="1"/>
</dbReference>
<feature type="short sequence motif" description="YXXL motif; contains endocytosis signal" evidence="32">
    <location>
        <begin position="714"/>
        <end position="717"/>
    </location>
</feature>
<protein>
    <recommendedName>
        <fullName evidence="32">Envelope glycoprotein gp160</fullName>
    </recommendedName>
    <alternativeName>
        <fullName evidence="32">Env polyprotein</fullName>
    </alternativeName>
    <component>
        <recommendedName>
            <fullName evidence="32">Surface protein gp120</fullName>
            <shortName evidence="32">SU</shortName>
        </recommendedName>
        <alternativeName>
            <fullName evidence="32">Glycoprotein 120</fullName>
            <shortName evidence="32">gp120</shortName>
        </alternativeName>
    </component>
    <component>
        <recommendedName>
            <fullName evidence="32">Transmembrane protein gp41</fullName>
            <shortName evidence="32">TM</shortName>
        </recommendedName>
        <alternativeName>
            <fullName evidence="32">Glycoprotein 41</fullName>
            <shortName evidence="32">gp41</shortName>
        </alternativeName>
    </component>
</protein>
<dbReference type="FunFam" id="1.10.287.210:FF:000001">
    <property type="entry name" value="Envelope glycoprotein gp160"/>
    <property type="match status" value="1"/>
</dbReference>
<feature type="coiled-coil region" evidence="32">
    <location>
        <begin position="635"/>
        <end position="669"/>
    </location>
</feature>
<keyword evidence="13 32" id="KW-0165">Cleavage on pair of basic residues</keyword>
<dbReference type="Gene3D" id="2.170.40.20">
    <property type="entry name" value="Human immunodeficiency virus 1, Gp160, envelope glycoprotein"/>
    <property type="match status" value="2"/>
</dbReference>
<feature type="transmembrane region" description="Helical" evidence="33">
    <location>
        <begin position="16"/>
        <end position="41"/>
    </location>
</feature>
<feature type="short sequence motif" description="Di-leucine internalization motif" evidence="32">
    <location>
        <begin position="857"/>
        <end position="858"/>
    </location>
</feature>
<evidence type="ECO:0000313" key="37">
    <source>
        <dbReference type="EMBL" id="QCG79272.1"/>
    </source>
</evidence>
<feature type="chain" id="PRO_5023514436" description="Envelope glycoprotein gp160" evidence="32">
    <location>
        <begin position="32"/>
        <end position="858"/>
    </location>
</feature>
<feature type="lipid moiety-binding region" description="S-palmitoyl cysteine; by host" evidence="32">
    <location>
        <position position="766"/>
    </location>
</feature>
<accession>A0A4D6THU0</accession>
<dbReference type="InterPro" id="IPR000328">
    <property type="entry name" value="GP41-like"/>
</dbReference>
<dbReference type="SUPFAM" id="SSF56502">
    <property type="entry name" value="gp120 core"/>
    <property type="match status" value="2"/>
</dbReference>